<sequence>MFMQHALCRHYHLYFLNFLIMDAALQTDTKEMGKPEKNVDNIPEERVLAQDTRDSYTNTLKHGKDGEDKEAPQHSVPSEEVNMEAAITSDDVIRAGGFGARDGLSSVLPIASDSTDFESSLLNMREYEEPQGERRRPGLGWTEDKETE</sequence>
<protein>
    <submittedName>
        <fullName evidence="2">Uncharacterized protein</fullName>
    </submittedName>
</protein>
<dbReference type="EMBL" id="JBDFQZ010000005">
    <property type="protein sequence ID" value="KAK9726062.1"/>
    <property type="molecule type" value="Genomic_DNA"/>
</dbReference>
<feature type="compositionally biased region" description="Basic and acidic residues" evidence="1">
    <location>
        <begin position="62"/>
        <end position="72"/>
    </location>
</feature>
<feature type="region of interest" description="Disordered" evidence="1">
    <location>
        <begin position="32"/>
        <end position="84"/>
    </location>
</feature>
<reference evidence="2" key="1">
    <citation type="submission" date="2024-03" db="EMBL/GenBank/DDBJ databases">
        <title>WGS assembly of Saponaria officinalis var. Norfolk2.</title>
        <authorList>
            <person name="Jenkins J."/>
            <person name="Shu S."/>
            <person name="Grimwood J."/>
            <person name="Barry K."/>
            <person name="Goodstein D."/>
            <person name="Schmutz J."/>
            <person name="Leebens-Mack J."/>
            <person name="Osbourn A."/>
        </authorList>
    </citation>
    <scope>NUCLEOTIDE SEQUENCE [LARGE SCALE GENOMIC DNA]</scope>
    <source>
        <strain evidence="2">JIC</strain>
    </source>
</reference>
<name>A0AAW1KUK8_SAPOF</name>
<feature type="compositionally biased region" description="Basic and acidic residues" evidence="1">
    <location>
        <begin position="125"/>
        <end position="148"/>
    </location>
</feature>
<gene>
    <name evidence="2" type="ORF">RND81_05G187400</name>
</gene>
<dbReference type="Proteomes" id="UP001443914">
    <property type="component" value="Unassembled WGS sequence"/>
</dbReference>
<proteinExistence type="predicted"/>
<feature type="compositionally biased region" description="Basic and acidic residues" evidence="1">
    <location>
        <begin position="32"/>
        <end position="54"/>
    </location>
</feature>
<evidence type="ECO:0000313" key="3">
    <source>
        <dbReference type="Proteomes" id="UP001443914"/>
    </source>
</evidence>
<keyword evidence="3" id="KW-1185">Reference proteome</keyword>
<organism evidence="2 3">
    <name type="scientific">Saponaria officinalis</name>
    <name type="common">Common soapwort</name>
    <name type="synonym">Lychnis saponaria</name>
    <dbReference type="NCBI Taxonomy" id="3572"/>
    <lineage>
        <taxon>Eukaryota</taxon>
        <taxon>Viridiplantae</taxon>
        <taxon>Streptophyta</taxon>
        <taxon>Embryophyta</taxon>
        <taxon>Tracheophyta</taxon>
        <taxon>Spermatophyta</taxon>
        <taxon>Magnoliopsida</taxon>
        <taxon>eudicotyledons</taxon>
        <taxon>Gunneridae</taxon>
        <taxon>Pentapetalae</taxon>
        <taxon>Caryophyllales</taxon>
        <taxon>Caryophyllaceae</taxon>
        <taxon>Caryophylleae</taxon>
        <taxon>Saponaria</taxon>
    </lineage>
</organism>
<evidence type="ECO:0000256" key="1">
    <source>
        <dbReference type="SAM" id="MobiDB-lite"/>
    </source>
</evidence>
<evidence type="ECO:0000313" key="2">
    <source>
        <dbReference type="EMBL" id="KAK9726062.1"/>
    </source>
</evidence>
<dbReference type="PANTHER" id="PTHR37250:SF1">
    <property type="entry name" value="OS05G0496000 PROTEIN"/>
    <property type="match status" value="1"/>
</dbReference>
<dbReference type="PANTHER" id="PTHR37250">
    <property type="entry name" value="OS05G0496000 PROTEIN"/>
    <property type="match status" value="1"/>
</dbReference>
<feature type="region of interest" description="Disordered" evidence="1">
    <location>
        <begin position="121"/>
        <end position="148"/>
    </location>
</feature>
<dbReference type="AlphaFoldDB" id="A0AAW1KUK8"/>
<comment type="caution">
    <text evidence="2">The sequence shown here is derived from an EMBL/GenBank/DDBJ whole genome shotgun (WGS) entry which is preliminary data.</text>
</comment>
<accession>A0AAW1KUK8</accession>